<dbReference type="GO" id="GO:0003677">
    <property type="term" value="F:DNA binding"/>
    <property type="evidence" value="ECO:0007669"/>
    <property type="project" value="UniProtKB-KW"/>
</dbReference>
<dbReference type="InterPro" id="IPR036388">
    <property type="entry name" value="WH-like_DNA-bd_sf"/>
</dbReference>
<dbReference type="CDD" id="cd07377">
    <property type="entry name" value="WHTH_GntR"/>
    <property type="match status" value="1"/>
</dbReference>
<evidence type="ECO:0000256" key="2">
    <source>
        <dbReference type="ARBA" id="ARBA00023125"/>
    </source>
</evidence>
<dbReference type="SMART" id="SM00345">
    <property type="entry name" value="HTH_GNTR"/>
    <property type="match status" value="1"/>
</dbReference>
<evidence type="ECO:0000256" key="3">
    <source>
        <dbReference type="ARBA" id="ARBA00023163"/>
    </source>
</evidence>
<sequence>MIYKNIINMLKIEINGSNYNIGDFLPSEKELAKQYAISRNTLRKALKELEDDGWIERRHGSGSWIKKKYFQTATNRSDSFSFTQIVNSENKTPSSQVLKFELQHASEEISKMLQLLPGEPVYYVKRLRLINNIPIQLEESWMSATRFPELSFSHVLQSKYSYIEDKCGVKIKGSYQSVLAMNPSVELATILRTSTQDPIIKMYTQAVDEEDHPIDYSILYTNMYEFQIKYYFPRNFSAEGNTFIE</sequence>
<dbReference type="SMART" id="SM00866">
    <property type="entry name" value="UTRA"/>
    <property type="match status" value="1"/>
</dbReference>
<dbReference type="PRINTS" id="PR00035">
    <property type="entry name" value="HTHGNTR"/>
</dbReference>
<dbReference type="Gene3D" id="3.40.1410.10">
    <property type="entry name" value="Chorismate lyase-like"/>
    <property type="match status" value="1"/>
</dbReference>
<dbReference type="Pfam" id="PF00392">
    <property type="entry name" value="GntR"/>
    <property type="match status" value="1"/>
</dbReference>
<dbReference type="InterPro" id="IPR050679">
    <property type="entry name" value="Bact_HTH_transcr_reg"/>
</dbReference>
<dbReference type="RefSeq" id="WP_095844701.1">
    <property type="nucleotide sequence ID" value="NZ_CP014136.1"/>
</dbReference>
<keyword evidence="3" id="KW-0804">Transcription</keyword>
<proteinExistence type="predicted"/>
<accession>A0A250AVV1</accession>
<keyword evidence="2" id="KW-0238">DNA-binding</keyword>
<feature type="domain" description="HTH gntR-type" evidence="4">
    <location>
        <begin position="1"/>
        <end position="68"/>
    </location>
</feature>
<dbReference type="PANTHER" id="PTHR44846">
    <property type="entry name" value="MANNOSYL-D-GLYCERATE TRANSPORT/METABOLISM SYSTEM REPRESSOR MNGR-RELATED"/>
    <property type="match status" value="1"/>
</dbReference>
<dbReference type="InterPro" id="IPR000524">
    <property type="entry name" value="Tscrpt_reg_HTH_GntR"/>
</dbReference>
<dbReference type="InterPro" id="IPR028978">
    <property type="entry name" value="Chorismate_lyase_/UTRA_dom_sf"/>
</dbReference>
<dbReference type="InterPro" id="IPR011663">
    <property type="entry name" value="UTRA"/>
</dbReference>
<organism evidence="5 6">
    <name type="scientific">Gibbsiella quercinecans</name>
    <dbReference type="NCBI Taxonomy" id="929813"/>
    <lineage>
        <taxon>Bacteria</taxon>
        <taxon>Pseudomonadati</taxon>
        <taxon>Pseudomonadota</taxon>
        <taxon>Gammaproteobacteria</taxon>
        <taxon>Enterobacterales</taxon>
        <taxon>Yersiniaceae</taxon>
        <taxon>Gibbsiella</taxon>
    </lineage>
</organism>
<protein>
    <submittedName>
        <fullName evidence="5">GntR family transcriptional regulator</fullName>
    </submittedName>
</protein>
<dbReference type="KEGG" id="gqu:AWC35_01340"/>
<evidence type="ECO:0000313" key="5">
    <source>
        <dbReference type="EMBL" id="ATA18103.1"/>
    </source>
</evidence>
<dbReference type="Proteomes" id="UP000217182">
    <property type="component" value="Chromosome"/>
</dbReference>
<dbReference type="OrthoDB" id="6626198at2"/>
<gene>
    <name evidence="5" type="ORF">AWC35_01340</name>
</gene>
<dbReference type="PANTHER" id="PTHR44846:SF1">
    <property type="entry name" value="MANNOSYL-D-GLYCERATE TRANSPORT_METABOLISM SYSTEM REPRESSOR MNGR-RELATED"/>
    <property type="match status" value="1"/>
</dbReference>
<evidence type="ECO:0000313" key="6">
    <source>
        <dbReference type="Proteomes" id="UP000217182"/>
    </source>
</evidence>
<keyword evidence="6" id="KW-1185">Reference proteome</keyword>
<dbReference type="InterPro" id="IPR036390">
    <property type="entry name" value="WH_DNA-bd_sf"/>
</dbReference>
<dbReference type="EMBL" id="CP014136">
    <property type="protein sequence ID" value="ATA18103.1"/>
    <property type="molecule type" value="Genomic_DNA"/>
</dbReference>
<evidence type="ECO:0000256" key="1">
    <source>
        <dbReference type="ARBA" id="ARBA00023015"/>
    </source>
</evidence>
<dbReference type="PROSITE" id="PS50949">
    <property type="entry name" value="HTH_GNTR"/>
    <property type="match status" value="1"/>
</dbReference>
<evidence type="ECO:0000259" key="4">
    <source>
        <dbReference type="PROSITE" id="PS50949"/>
    </source>
</evidence>
<dbReference type="Pfam" id="PF07702">
    <property type="entry name" value="UTRA"/>
    <property type="match status" value="1"/>
</dbReference>
<keyword evidence="1" id="KW-0805">Transcription regulation</keyword>
<reference evidence="5 6" key="1">
    <citation type="submission" date="2016-01" db="EMBL/GenBank/DDBJ databases">
        <authorList>
            <person name="Oliw E.H."/>
        </authorList>
    </citation>
    <scope>NUCLEOTIDE SEQUENCE [LARGE SCALE GENOMIC DNA]</scope>
    <source>
        <strain evidence="5 6">FRB97</strain>
    </source>
</reference>
<dbReference type="GO" id="GO:0003700">
    <property type="term" value="F:DNA-binding transcription factor activity"/>
    <property type="evidence" value="ECO:0007669"/>
    <property type="project" value="InterPro"/>
</dbReference>
<dbReference type="SUPFAM" id="SSF64288">
    <property type="entry name" value="Chorismate lyase-like"/>
    <property type="match status" value="1"/>
</dbReference>
<name>A0A250AVV1_9GAMM</name>
<dbReference type="SUPFAM" id="SSF46785">
    <property type="entry name" value="Winged helix' DNA-binding domain"/>
    <property type="match status" value="1"/>
</dbReference>
<dbReference type="Gene3D" id="1.10.10.10">
    <property type="entry name" value="Winged helix-like DNA-binding domain superfamily/Winged helix DNA-binding domain"/>
    <property type="match status" value="1"/>
</dbReference>
<dbReference type="AlphaFoldDB" id="A0A250AVV1"/>
<dbReference type="GO" id="GO:0045892">
    <property type="term" value="P:negative regulation of DNA-templated transcription"/>
    <property type="evidence" value="ECO:0007669"/>
    <property type="project" value="TreeGrafter"/>
</dbReference>